<name>A0A0F7SIF5_PHARH</name>
<proteinExistence type="predicted"/>
<protein>
    <submittedName>
        <fullName evidence="4">RNA recognition motif domain</fullName>
    </submittedName>
</protein>
<evidence type="ECO:0000256" key="2">
    <source>
        <dbReference type="SAM" id="MobiDB-lite"/>
    </source>
</evidence>
<evidence type="ECO:0000313" key="4">
    <source>
        <dbReference type="EMBL" id="CDZ97518.1"/>
    </source>
</evidence>
<accession>A0A0F7SIF5</accession>
<sequence length="268" mass="28459">MSPTYTIQVTGISPESTQTKLDQFFSFCGRISNITLTPGHDGTQSATIQFEKESAAKTALLLNEGTLDGAHLHVSSGSLSSSSSASGDDNNISQEDKPKAGIIAEYLAHGYVLSDQIVERAIEADKKQGISNRFLSFIKDLDSKAGAKVVGPEQTISAKAHEVIDPIVAQVIGRTKEVDQQRGISTKAGDYYSKALSTPIGQKVYQFYTETSKQVVDVHTEARRIADEKKNATTAAPSATPETSSTEVPSSSTLPPALATAETPVGPQ</sequence>
<dbReference type="AlphaFoldDB" id="A0A0F7SIF5"/>
<dbReference type="GO" id="GO:0003723">
    <property type="term" value="F:RNA binding"/>
    <property type="evidence" value="ECO:0007669"/>
    <property type="project" value="UniProtKB-UniRule"/>
</dbReference>
<dbReference type="InterPro" id="IPR035979">
    <property type="entry name" value="RBD_domain_sf"/>
</dbReference>
<dbReference type="SMART" id="SM00360">
    <property type="entry name" value="RRM"/>
    <property type="match status" value="1"/>
</dbReference>
<dbReference type="EMBL" id="LN483211">
    <property type="protein sequence ID" value="CDZ97518.1"/>
    <property type="molecule type" value="Genomic_DNA"/>
</dbReference>
<organism evidence="4">
    <name type="scientific">Phaffia rhodozyma</name>
    <name type="common">Yeast</name>
    <name type="synonym">Xanthophyllomyces dendrorhous</name>
    <dbReference type="NCBI Taxonomy" id="264483"/>
    <lineage>
        <taxon>Eukaryota</taxon>
        <taxon>Fungi</taxon>
        <taxon>Dikarya</taxon>
        <taxon>Basidiomycota</taxon>
        <taxon>Agaricomycotina</taxon>
        <taxon>Tremellomycetes</taxon>
        <taxon>Cystofilobasidiales</taxon>
        <taxon>Mrakiaceae</taxon>
        <taxon>Phaffia</taxon>
    </lineage>
</organism>
<dbReference type="SUPFAM" id="SSF54928">
    <property type="entry name" value="RNA-binding domain, RBD"/>
    <property type="match status" value="1"/>
</dbReference>
<dbReference type="PANTHER" id="PTHR32343:SF10">
    <property type="entry name" value="RNA-BINDING REGION RNP-1 DOMAIN-CONTAINING PROTEIN"/>
    <property type="match status" value="1"/>
</dbReference>
<feature type="domain" description="RRM" evidence="3">
    <location>
        <begin position="5"/>
        <end position="79"/>
    </location>
</feature>
<keyword evidence="1" id="KW-0694">RNA-binding</keyword>
<evidence type="ECO:0000259" key="3">
    <source>
        <dbReference type="PROSITE" id="PS50102"/>
    </source>
</evidence>
<dbReference type="InterPro" id="IPR000504">
    <property type="entry name" value="RRM_dom"/>
</dbReference>
<feature type="compositionally biased region" description="Low complexity" evidence="2">
    <location>
        <begin position="232"/>
        <end position="256"/>
    </location>
</feature>
<dbReference type="PROSITE" id="PS50102">
    <property type="entry name" value="RRM"/>
    <property type="match status" value="1"/>
</dbReference>
<feature type="region of interest" description="Disordered" evidence="2">
    <location>
        <begin position="226"/>
        <end position="268"/>
    </location>
</feature>
<dbReference type="Pfam" id="PF00076">
    <property type="entry name" value="RRM_1"/>
    <property type="match status" value="1"/>
</dbReference>
<dbReference type="InterPro" id="IPR012677">
    <property type="entry name" value="Nucleotide-bd_a/b_plait_sf"/>
</dbReference>
<reference evidence="4" key="1">
    <citation type="submission" date="2014-08" db="EMBL/GenBank/DDBJ databases">
        <authorList>
            <person name="Sharma Rahul"/>
            <person name="Thines Marco"/>
        </authorList>
    </citation>
    <scope>NUCLEOTIDE SEQUENCE</scope>
</reference>
<dbReference type="Gene3D" id="3.30.70.330">
    <property type="match status" value="1"/>
</dbReference>
<evidence type="ECO:0000256" key="1">
    <source>
        <dbReference type="PROSITE-ProRule" id="PRU00176"/>
    </source>
</evidence>
<dbReference type="PANTHER" id="PTHR32343">
    <property type="entry name" value="SERINE/ARGININE-RICH SPLICING FACTOR"/>
    <property type="match status" value="1"/>
</dbReference>